<proteinExistence type="predicted"/>
<dbReference type="EMBL" id="LJYW01000001">
    <property type="protein sequence ID" value="KPL52749.1"/>
    <property type="molecule type" value="Genomic_DNA"/>
</dbReference>
<dbReference type="AlphaFoldDB" id="A0A0P6W334"/>
<evidence type="ECO:0008006" key="4">
    <source>
        <dbReference type="Google" id="ProtNLM"/>
    </source>
</evidence>
<feature type="transmembrane region" description="Helical" evidence="1">
    <location>
        <begin position="12"/>
        <end position="34"/>
    </location>
</feature>
<organism evidence="2 3">
    <name type="scientific">Prosthecodimorpha hirschii</name>
    <dbReference type="NCBI Taxonomy" id="665126"/>
    <lineage>
        <taxon>Bacteria</taxon>
        <taxon>Pseudomonadati</taxon>
        <taxon>Pseudomonadota</taxon>
        <taxon>Alphaproteobacteria</taxon>
        <taxon>Hyphomicrobiales</taxon>
        <taxon>Ancalomicrobiaceae</taxon>
        <taxon>Prosthecodimorpha</taxon>
    </lineage>
</organism>
<feature type="transmembrane region" description="Helical" evidence="1">
    <location>
        <begin position="138"/>
        <end position="156"/>
    </location>
</feature>
<protein>
    <recommendedName>
        <fullName evidence="4">DUF2269 domain-containing protein</fullName>
    </recommendedName>
</protein>
<accession>A0A0P6W334</accession>
<evidence type="ECO:0000256" key="1">
    <source>
        <dbReference type="SAM" id="Phobius"/>
    </source>
</evidence>
<keyword evidence="3" id="KW-1185">Reference proteome</keyword>
<dbReference type="RefSeq" id="WP_054358912.1">
    <property type="nucleotide sequence ID" value="NZ_LJYW01000001.1"/>
</dbReference>
<keyword evidence="1" id="KW-0812">Transmembrane</keyword>
<feature type="transmembrane region" description="Helical" evidence="1">
    <location>
        <begin position="67"/>
        <end position="87"/>
    </location>
</feature>
<dbReference type="Proteomes" id="UP000048984">
    <property type="component" value="Unassembled WGS sequence"/>
</dbReference>
<evidence type="ECO:0000313" key="2">
    <source>
        <dbReference type="EMBL" id="KPL52749.1"/>
    </source>
</evidence>
<feature type="transmembrane region" description="Helical" evidence="1">
    <location>
        <begin position="41"/>
        <end position="61"/>
    </location>
</feature>
<reference evidence="2 3" key="2">
    <citation type="submission" date="2015-10" db="EMBL/GenBank/DDBJ databases">
        <title>Draft Genome Sequence of Prosthecomicrobium hirschii ATCC 27832.</title>
        <authorList>
            <person name="Daniel J."/>
            <person name="Givan S.A."/>
            <person name="Brun Y.V."/>
            <person name="Brown P.J."/>
        </authorList>
    </citation>
    <scope>NUCLEOTIDE SEQUENCE [LARGE SCALE GENOMIC DNA]</scope>
    <source>
        <strain evidence="2 3">16</strain>
    </source>
</reference>
<gene>
    <name evidence="2" type="ORF">ABB55_11435</name>
</gene>
<evidence type="ECO:0000313" key="3">
    <source>
        <dbReference type="Proteomes" id="UP000048984"/>
    </source>
</evidence>
<reference evidence="2 3" key="1">
    <citation type="submission" date="2015-09" db="EMBL/GenBank/DDBJ databases">
        <authorList>
            <person name="Jackson K.R."/>
            <person name="Lunt B.L."/>
            <person name="Fisher J.N.B."/>
            <person name="Gardner A.V."/>
            <person name="Bailey M.E."/>
            <person name="Deus L.M."/>
            <person name="Earl A.S."/>
            <person name="Gibby P.D."/>
            <person name="Hartmann K.A."/>
            <person name="Liu J.E."/>
            <person name="Manci A.M."/>
            <person name="Nielsen D.A."/>
            <person name="Solomon M.B."/>
            <person name="Breakwell D.P."/>
            <person name="Burnett S.H."/>
            <person name="Grose J.H."/>
        </authorList>
    </citation>
    <scope>NUCLEOTIDE SEQUENCE [LARGE SCALE GENOMIC DNA]</scope>
    <source>
        <strain evidence="2 3">16</strain>
    </source>
</reference>
<keyword evidence="1" id="KW-1133">Transmembrane helix</keyword>
<keyword evidence="1" id="KW-0472">Membrane</keyword>
<sequence>MILGLSLSAFTTLHVALSLVGIAAGLLVLADLVAGRFRAGWTLLFLAATDATSITGFLFPFDVFLPSHWVGVLSLLALTAAIVALYVKALSGPWRAVYVVTAVLSLYLNVFVGVVQAFQKIGPLRALAPTQSEPPFAIAQGLVLVLFVALGFLAVRRFRPPGFGGR</sequence>
<name>A0A0P6W334_9HYPH</name>
<comment type="caution">
    <text evidence="2">The sequence shown here is derived from an EMBL/GenBank/DDBJ whole genome shotgun (WGS) entry which is preliminary data.</text>
</comment>
<feature type="transmembrane region" description="Helical" evidence="1">
    <location>
        <begin position="96"/>
        <end position="118"/>
    </location>
</feature>